<evidence type="ECO:0000256" key="1">
    <source>
        <dbReference type="SAM" id="Coils"/>
    </source>
</evidence>
<feature type="compositionally biased region" description="Basic and acidic residues" evidence="2">
    <location>
        <begin position="1174"/>
        <end position="1183"/>
    </location>
</feature>
<feature type="compositionally biased region" description="Low complexity" evidence="2">
    <location>
        <begin position="1222"/>
        <end position="1231"/>
    </location>
</feature>
<evidence type="ECO:0000313" key="4">
    <source>
        <dbReference type="Proteomes" id="UP000266841"/>
    </source>
</evidence>
<feature type="non-terminal residue" evidence="3">
    <location>
        <position position="1852"/>
    </location>
</feature>
<dbReference type="eggNOG" id="ENOG502S1HS">
    <property type="taxonomic scope" value="Eukaryota"/>
</dbReference>
<feature type="region of interest" description="Disordered" evidence="2">
    <location>
        <begin position="1809"/>
        <end position="1835"/>
    </location>
</feature>
<name>K3W4F6_THAOC</name>
<protein>
    <submittedName>
        <fullName evidence="3">Uncharacterized protein</fullName>
    </submittedName>
</protein>
<feature type="region of interest" description="Disordered" evidence="2">
    <location>
        <begin position="1687"/>
        <end position="1713"/>
    </location>
</feature>
<feature type="region of interest" description="Disordered" evidence="2">
    <location>
        <begin position="1437"/>
        <end position="1492"/>
    </location>
</feature>
<organism evidence="3 4">
    <name type="scientific">Thalassiosira oceanica</name>
    <name type="common">Marine diatom</name>
    <dbReference type="NCBI Taxonomy" id="159749"/>
    <lineage>
        <taxon>Eukaryota</taxon>
        <taxon>Sar</taxon>
        <taxon>Stramenopiles</taxon>
        <taxon>Ochrophyta</taxon>
        <taxon>Bacillariophyta</taxon>
        <taxon>Coscinodiscophyceae</taxon>
        <taxon>Thalassiosirophycidae</taxon>
        <taxon>Thalassiosirales</taxon>
        <taxon>Thalassiosiraceae</taxon>
        <taxon>Thalassiosira</taxon>
    </lineage>
</organism>
<feature type="region of interest" description="Disordered" evidence="2">
    <location>
        <begin position="1213"/>
        <end position="1278"/>
    </location>
</feature>
<proteinExistence type="predicted"/>
<feature type="compositionally biased region" description="Basic and acidic residues" evidence="2">
    <location>
        <begin position="1336"/>
        <end position="1348"/>
    </location>
</feature>
<keyword evidence="4" id="KW-1185">Reference proteome</keyword>
<sequence>MLPLTAVAEPLVEPQEYILEGRENVTTQVEIRKSSTGKSLSFPPITLFLRSSCMGDAEAPITVTAEAFNHMDSKSILFTPPCPAIKWAGSLAKERGLVFSNEALGEIDSSISLSIFNEDYANRKLFDRSTLNDAIPSEEKRLNGTVLLYRRSRDRGVWESGFLAGGNNPVDFSVQDLEDDHGISKLSWDVSGLQDSHYEMKVQSQCTHLPGGFPDGDFYDTDTIELILDRVPPSIYNKPQVKLTGSIGMVQDEEFGLSFTEPLLCDEPYTFALSVTLSTNGPDITLSHGNGIKVICEGKTIRYRFEDQALEGFPTNTSVTFTLDGVQDLAGNAMGTYNEIFIWDQANSVSPIYSTATSIQCVETQNTERPNLGCDGVDNDCDGDIDECDEDQFPPEISFEDGLAVDASKDVDGLVTINTPTFRSLIDAQEYLFSILVARDDCRGALKLSIEPPLFASCQSTIFQVTATDSECPDQTVARQYQMTIDTDVPVVRAGFNLGQGHVNDFSSVGDEGVYLGIASSNATDYEYVGFSYTVTTLQIRLRVSSNEFEYDSSRAGDSMVLIRDTMDPRQSHSLMVFVEPRQCGMISDRLCVQNSNVGFRYYQFDVEATDLAGNTGSATAYVVIVPEAEDLLASRDDQGTLDLDYFTSRMTPETSPASNVIQSKDLLWDTTREDPPDVPGVSVSVVETVSAEMTISGIEVPETEEELNALILALEATLNSLNEINENSNQRRLVEEECTCDTLIKVLSIGGMTPERRLQADGGVAVVYEMMQSCRGNCDSDTSDNSNKGETAKPSVKEFADNLSEELESDAFAEILKQEAEVAGVAAAVATVEIQSIAVAEEVQVATKTNAAVSFLKTVSIPVQNFAEVNQDVIQLLVDNLSDLMRSVACPADSSVTSCEVSFVNALTKSLSIGNSRRLSVSRLLSSEILSLSYVFDIDVDCSAAGCNVASISEALQNAAAQDLNAALQSGQFMDRLGAGTGNATAIISGEVTLDDSTCDNSQTTGGSTSGTVLSSEVSSVWYPSWGGEDKCTNKPGMPQYMRGNSHYHSSALSACCKKHFHWDVSGCVVASGGDVAKSGTEVLRNAAQLWSPGLQSIYALASHHLPIKPPELGSDTRAVFGATTGSIMLGRVPSTRRRVHWVGPWPPSTSNNHRCTDAADNHRSVCSDFANRAHDGKREPGSQEESSVCFGDMSSDETVATEFNDLVALSRHRPSRHRSSSSWDPALSSPVQYRHRSVRQATGGEKSDVAPSPSVADAGDRVPSTVLTTGCPEADPRTPVREAVVLELPQLSACFLSLTGSLIPSAGHSEFSPLSPNETSFAVYPSERSSTVRRQNDGEAGEKDESVAPPGMTNFDPDSERPRHQYKVMIQRQRVFSSVDMPDELATVPLRRRAPSDARVDATAAWSEMNRTSAFAIDTATTNDGPRPVCATTVLQTGRRPERRPGETGNRAPRGRGDPLPRLRPRRPRPNVLGASIYNQSKSRHHLRRSSHRIAAIEVRIVSLTHLAKDRSNPAHGKKEQADDHHPELAEKKNLPEDNGTQKEGLRRGSAGTITPTWASVTLPRTSDAAFEVQGRQRRRQERRLTPLQRTTDRGWTGPPGTPAGNDPRDPVSRAHPLVVEGRPFQVLRSPLPGSRIEDPPMLQNRFIVGSVLPRLHRTRCTLAHSSMKLKSVITIAGVDAGVDSQGSSPRYDKASSSVSPTNPRGRGVQPITKGMISLSVAKGAYGDQDLMVVYMLLASGMAHWPAEGSPLLACAEYDHPLCYHLAPFETLQPKSLGITLTPDPDCEFASNVPALSSSAQLRTLGQSRSQSATLRRESSGPTLPNGPGHGDACSVSYRGVGVQFESTTG</sequence>
<feature type="region of interest" description="Disordered" evidence="2">
    <location>
        <begin position="1511"/>
        <end position="1616"/>
    </location>
</feature>
<evidence type="ECO:0000313" key="3">
    <source>
        <dbReference type="EMBL" id="EJK77854.1"/>
    </source>
</evidence>
<keyword evidence="1" id="KW-0175">Coiled coil</keyword>
<feature type="coiled-coil region" evidence="1">
    <location>
        <begin position="705"/>
        <end position="732"/>
    </location>
</feature>
<feature type="compositionally biased region" description="Basic and acidic residues" evidence="2">
    <location>
        <begin position="1511"/>
        <end position="1549"/>
    </location>
</feature>
<evidence type="ECO:0000256" key="2">
    <source>
        <dbReference type="SAM" id="MobiDB-lite"/>
    </source>
</evidence>
<feature type="region of interest" description="Disordered" evidence="2">
    <location>
        <begin position="1174"/>
        <end position="1195"/>
    </location>
</feature>
<accession>K3W4F6</accession>
<feature type="compositionally biased region" description="Polar residues" evidence="2">
    <location>
        <begin position="1554"/>
        <end position="1567"/>
    </location>
</feature>
<comment type="caution">
    <text evidence="3">The sequence shown here is derived from an EMBL/GenBank/DDBJ whole genome shotgun (WGS) entry which is preliminary data.</text>
</comment>
<reference evidence="3 4" key="1">
    <citation type="journal article" date="2012" name="Genome Biol.">
        <title>Genome and low-iron response of an oceanic diatom adapted to chronic iron limitation.</title>
        <authorList>
            <person name="Lommer M."/>
            <person name="Specht M."/>
            <person name="Roy A.S."/>
            <person name="Kraemer L."/>
            <person name="Andreson R."/>
            <person name="Gutowska M.A."/>
            <person name="Wolf J."/>
            <person name="Bergner S.V."/>
            <person name="Schilhabel M.B."/>
            <person name="Klostermeier U.C."/>
            <person name="Beiko R.G."/>
            <person name="Rosenstiel P."/>
            <person name="Hippler M."/>
            <person name="Laroche J."/>
        </authorList>
    </citation>
    <scope>NUCLEOTIDE SEQUENCE [LARGE SCALE GENOMIC DNA]</scope>
    <source>
        <strain evidence="3 4">CCMP1005</strain>
    </source>
</reference>
<feature type="region of interest" description="Disordered" evidence="2">
    <location>
        <begin position="1309"/>
        <end position="1364"/>
    </location>
</feature>
<gene>
    <name evidence="3" type="ORF">THAOC_00282</name>
</gene>
<dbReference type="Proteomes" id="UP000266841">
    <property type="component" value="Unassembled WGS sequence"/>
</dbReference>
<feature type="compositionally biased region" description="Polar residues" evidence="2">
    <location>
        <begin position="1687"/>
        <end position="1705"/>
    </location>
</feature>
<dbReference type="EMBL" id="AGNL01000320">
    <property type="protein sequence ID" value="EJK77854.1"/>
    <property type="molecule type" value="Genomic_DNA"/>
</dbReference>